<feature type="chain" id="PRO_5045617833" description="TRL-like protein family" evidence="1">
    <location>
        <begin position="23"/>
        <end position="104"/>
    </location>
</feature>
<gene>
    <name evidence="2" type="ORF">F3J40_21955</name>
</gene>
<evidence type="ECO:0000256" key="1">
    <source>
        <dbReference type="SAM" id="SignalP"/>
    </source>
</evidence>
<dbReference type="InterPro" id="IPR025113">
    <property type="entry name" value="TRL-like"/>
</dbReference>
<sequence length="104" mass="10563">MKKTLSVLSLVTAALLLTGCAAGPTPTGLGLITNVKGPIMATDQTGDKKGESCAISVIGLVNWGDASIEKAKAQGGIRQVVSVDYHTTGAYPFLGKTCTLVTGL</sequence>
<evidence type="ECO:0000313" key="3">
    <source>
        <dbReference type="Proteomes" id="UP001515683"/>
    </source>
</evidence>
<dbReference type="EMBL" id="VWXF01000013">
    <property type="protein sequence ID" value="NIF24240.1"/>
    <property type="molecule type" value="Genomic_DNA"/>
</dbReference>
<evidence type="ECO:0008006" key="4">
    <source>
        <dbReference type="Google" id="ProtNLM"/>
    </source>
</evidence>
<dbReference type="PROSITE" id="PS51257">
    <property type="entry name" value="PROKAR_LIPOPROTEIN"/>
    <property type="match status" value="1"/>
</dbReference>
<comment type="caution">
    <text evidence="2">The sequence shown here is derived from an EMBL/GenBank/DDBJ whole genome shotgun (WGS) entry which is preliminary data.</text>
</comment>
<feature type="signal peptide" evidence="1">
    <location>
        <begin position="1"/>
        <end position="22"/>
    </location>
</feature>
<accession>A0ABX0RFW6</accession>
<dbReference type="RefSeq" id="WP_167018053.1">
    <property type="nucleotide sequence ID" value="NZ_VWXF01000013.1"/>
</dbReference>
<protein>
    <recommendedName>
        <fullName evidence="4">TRL-like protein family</fullName>
    </recommendedName>
</protein>
<dbReference type="Proteomes" id="UP001515683">
    <property type="component" value="Unassembled WGS sequence"/>
</dbReference>
<evidence type="ECO:0000313" key="2">
    <source>
        <dbReference type="EMBL" id="NIF24240.1"/>
    </source>
</evidence>
<proteinExistence type="predicted"/>
<name>A0ABX0RFW6_9GAMM</name>
<organism evidence="2 3">
    <name type="scientific">Candidatus Pantoea multigeneris</name>
    <dbReference type="NCBI Taxonomy" id="2608357"/>
    <lineage>
        <taxon>Bacteria</taxon>
        <taxon>Pseudomonadati</taxon>
        <taxon>Pseudomonadota</taxon>
        <taxon>Gammaproteobacteria</taxon>
        <taxon>Enterobacterales</taxon>
        <taxon>Erwiniaceae</taxon>
        <taxon>Pantoea</taxon>
    </lineage>
</organism>
<reference evidence="2 3" key="1">
    <citation type="journal article" date="2019" name="bioRxiv">
        <title>Bacteria contribute to plant secondary compound degradation in a generalist herbivore system.</title>
        <authorList>
            <person name="Francoeur C.B."/>
            <person name="Khadempour L."/>
            <person name="Moreira-Soto R.D."/>
            <person name="Gotting K."/>
            <person name="Book A.J."/>
            <person name="Pinto-Tomas A.A."/>
            <person name="Keefover-Ring K."/>
            <person name="Currie C.R."/>
        </authorList>
    </citation>
    <scope>NUCLEOTIDE SEQUENCE [LARGE SCALE GENOMIC DNA]</scope>
    <source>
        <strain evidence="2">Acro-835</strain>
    </source>
</reference>
<keyword evidence="3" id="KW-1185">Reference proteome</keyword>
<dbReference type="Pfam" id="PF13146">
    <property type="entry name" value="TRL"/>
    <property type="match status" value="1"/>
</dbReference>
<keyword evidence="1" id="KW-0732">Signal</keyword>